<dbReference type="Proteomes" id="UP000002805">
    <property type="component" value="Chromosome"/>
</dbReference>
<dbReference type="AlphaFoldDB" id="B5H4U2"/>
<dbReference type="eggNOG" id="COG1361">
    <property type="taxonomic scope" value="Bacteria"/>
</dbReference>
<reference evidence="2" key="2">
    <citation type="submission" date="2009-10" db="EMBL/GenBank/DDBJ databases">
        <title>The genome sequence of Streptomyces pristinaespiralis strain ATCC 25486.</title>
        <authorList>
            <consortium name="The Broad Institute Genome Sequencing Platform"/>
            <consortium name="Broad Institute Microbial Sequencing Center"/>
            <person name="Fischbach M."/>
            <person name="Godfrey P."/>
            <person name="Ward D."/>
            <person name="Young S."/>
            <person name="Zeng Q."/>
            <person name="Koehrsen M."/>
            <person name="Alvarado L."/>
            <person name="Berlin A.M."/>
            <person name="Bochicchio J."/>
            <person name="Borenstein D."/>
            <person name="Chapman S.B."/>
            <person name="Chen Z."/>
            <person name="Engels R."/>
            <person name="Freedman E."/>
            <person name="Gellesch M."/>
            <person name="Goldberg J."/>
            <person name="Griggs A."/>
            <person name="Gujja S."/>
            <person name="Heilman E.R."/>
            <person name="Heiman D.I."/>
            <person name="Hepburn T.A."/>
            <person name="Howarth C."/>
            <person name="Jen D."/>
            <person name="Larson L."/>
            <person name="Lewis B."/>
            <person name="Mehta T."/>
            <person name="Park D."/>
            <person name="Pearson M."/>
            <person name="Richards J."/>
            <person name="Roberts A."/>
            <person name="Saif S."/>
            <person name="Shea T.D."/>
            <person name="Shenoy N."/>
            <person name="Sisk P."/>
            <person name="Stolte C."/>
            <person name="Sykes S.N."/>
            <person name="Thomson T."/>
            <person name="Walk T."/>
            <person name="White J."/>
            <person name="Yandava C."/>
            <person name="Straight P."/>
            <person name="Clardy J."/>
            <person name="Hung D."/>
            <person name="Kolter R."/>
            <person name="Mekalanos J."/>
            <person name="Walker S."/>
            <person name="Walsh C.T."/>
            <person name="Wieland-Brown L.C."/>
            <person name="Haas B."/>
            <person name="Nusbaum C."/>
            <person name="Birren B."/>
        </authorList>
    </citation>
    <scope>NUCLEOTIDE SEQUENCE [LARGE SCALE GENOMIC DNA]</scope>
    <source>
        <strain evidence="2">ATCC 25486 / DSM 40338 / CBS 914.69 / JCM 4507 / NBRC 13074 / NRRL 2958 / 5647</strain>
    </source>
</reference>
<sequence length="381" mass="40478">MHSCFVDLIENGEPPMPESPGIAARGVLGALLCTAFSAAPLTAAAAPAPTPPEASGIPFTQRYHSVHRGGIVRAANSAITCRSPKSKDAASCSSLQQGAQGANGDYDMFYVDLDDDPNTYNSSRARLSLPADSRVRYARLYWGGNLRVGEQKPPKDNGRVLIAEPGGDYKEVLADTQVAHRDADGSDSYQASADITPLVRSSGSGHWTVAQINVAMGHSKAGAWGGWTMVVAYEKDTDPLRELVLWDGFESVRPGRAQHSVTMTGLRIGPRSAGRAGLVAYDGDRGARGDSVRVRADDKGQLLIDDRANPSDDSMNSTIADFGTTVTGRQPAHANTLGYDSDVFDIRPALADGANSLTFRFGAEDNGHFLGALFVQADARR</sequence>
<organism evidence="1 2">
    <name type="scientific">Streptomyces pristinaespiralis (strain ATCC 25486 / DSM 40338 / CBS 914.69 / JCM 4507 / KCC S-0507 / NBRC 13074 / NRRL 2958 / 5647)</name>
    <dbReference type="NCBI Taxonomy" id="457429"/>
    <lineage>
        <taxon>Bacteria</taxon>
        <taxon>Bacillati</taxon>
        <taxon>Actinomycetota</taxon>
        <taxon>Actinomycetes</taxon>
        <taxon>Kitasatosporales</taxon>
        <taxon>Streptomycetaceae</taxon>
        <taxon>Streptomyces</taxon>
    </lineage>
</organism>
<evidence type="ECO:0000313" key="1">
    <source>
        <dbReference type="EMBL" id="EDY61853.1"/>
    </source>
</evidence>
<dbReference type="HOGENOM" id="CLU_048739_0_0_11"/>
<accession>B5H4U2</accession>
<gene>
    <name evidence="1" type="ORF">SSDG_00168</name>
</gene>
<reference evidence="2" key="1">
    <citation type="submission" date="2008-02" db="EMBL/GenBank/DDBJ databases">
        <authorList>
            <consortium name="The Broad Institute Genome Sequencing Platform"/>
            <person name="Fischbach M."/>
            <person name="Ward D."/>
            <person name="Young S."/>
            <person name="Jaffe D."/>
            <person name="Gnerre S."/>
            <person name="Berlin A."/>
            <person name="Heiman D."/>
            <person name="Hepburn T."/>
            <person name="Sykes S."/>
            <person name="Alvarado L."/>
            <person name="Kodira C.D."/>
            <person name="Straight P."/>
            <person name="Clardy J."/>
            <person name="Hung D."/>
            <person name="Kolter R."/>
            <person name="Mekalanos J."/>
            <person name="Walker S."/>
            <person name="Walsh C.T."/>
            <person name="Lander E."/>
            <person name="Galagan J."/>
            <person name="Nusbaum C."/>
            <person name="Birren B."/>
        </authorList>
    </citation>
    <scope>NUCLEOTIDE SEQUENCE [LARGE SCALE GENOMIC DNA]</scope>
    <source>
        <strain evidence="2">ATCC 25486 / DSM 40338 / CBS 914.69 / JCM 4507 / NBRC 13074 / NRRL 2958 / 5647</strain>
    </source>
</reference>
<evidence type="ECO:0008006" key="3">
    <source>
        <dbReference type="Google" id="ProtNLM"/>
    </source>
</evidence>
<keyword evidence="2" id="KW-1185">Reference proteome</keyword>
<name>B5H4U2_STRE2</name>
<dbReference type="EMBL" id="CM000950">
    <property type="protein sequence ID" value="EDY61853.1"/>
    <property type="molecule type" value="Genomic_DNA"/>
</dbReference>
<evidence type="ECO:0000313" key="2">
    <source>
        <dbReference type="Proteomes" id="UP000002805"/>
    </source>
</evidence>
<proteinExistence type="predicted"/>
<protein>
    <recommendedName>
        <fullName evidence="3">DUF3344 domain-containing protein</fullName>
    </recommendedName>
</protein>